<reference evidence="3" key="2">
    <citation type="submission" date="2014-03" db="EMBL/GenBank/DDBJ databases">
        <title>Candidatus Competibacter-lineage genomes retrieved from metagenomes reveal functional metabolic diversity.</title>
        <authorList>
            <person name="McIlroy S.J."/>
            <person name="Albertsen M."/>
            <person name="Andresen E.K."/>
            <person name="Saunders A.M."/>
            <person name="Kristiansen R."/>
            <person name="Stokholm-Bjerregaard M."/>
            <person name="Nielsen K.L."/>
            <person name="Nielsen P.H."/>
        </authorList>
    </citation>
    <scope>NUCLEOTIDE SEQUENCE</scope>
    <source>
        <strain evidence="3">Run_A_D11</strain>
    </source>
</reference>
<reference evidence="3" key="1">
    <citation type="submission" date="2013-07" db="EMBL/GenBank/DDBJ databases">
        <authorList>
            <person name="McIlroy S."/>
        </authorList>
    </citation>
    <scope>NUCLEOTIDE SEQUENCE [LARGE SCALE GENOMIC DNA]</scope>
    <source>
        <strain evidence="3">Run_A_D11</strain>
    </source>
</reference>
<dbReference type="RefSeq" id="WP_048670274.1">
    <property type="nucleotide sequence ID" value="NZ_CBTJ020000017.1"/>
</dbReference>
<sequence>MTTLLYTHAACLEHDPGPGHPESSARLSAILAALKAPQFAALQWREAPTATVEQLARIHTPAHIERTLSHIPRNGYQAIDGDTVVSPQSGTAALRAAGAVCAAVDAVLQGEANSAFCAIRPPGHHAEPNQAMGFCLFNNIAIGAAHARAVHGLERVAAIDFDVHHGNGTQAAFEHDPAYLYISTHQAYIYPGTGRRDERGINNIVNIPLLANSGTAELQHAWQEDIEPALRRFQPQLILISAGFDAHRLDPLAGLTFTETDYAWLTEQILAIAAEFAQGRVVSALEGGYNLSALAASTAAHVKALMQAD</sequence>
<comment type="caution">
    <text evidence="3">The sequence shown here is derived from an EMBL/GenBank/DDBJ whole genome shotgun (WGS) entry which is preliminary data.</text>
</comment>
<keyword evidence="4" id="KW-1185">Reference proteome</keyword>
<dbReference type="AlphaFoldDB" id="W6M3U4"/>
<accession>W6M3U4</accession>
<dbReference type="Pfam" id="PF00850">
    <property type="entry name" value="Hist_deacetyl"/>
    <property type="match status" value="1"/>
</dbReference>
<dbReference type="PANTHER" id="PTHR10625:SF10">
    <property type="entry name" value="HISTONE DEACETYLASE HDAC1"/>
    <property type="match status" value="1"/>
</dbReference>
<proteinExistence type="inferred from homology"/>
<dbReference type="InterPro" id="IPR000286">
    <property type="entry name" value="HDACs"/>
</dbReference>
<dbReference type="EMBL" id="CBTJ020000017">
    <property type="protein sequence ID" value="CDI01149.1"/>
    <property type="molecule type" value="Genomic_DNA"/>
</dbReference>
<evidence type="ECO:0000259" key="2">
    <source>
        <dbReference type="Pfam" id="PF00850"/>
    </source>
</evidence>
<dbReference type="STRING" id="1400863.BN873_120003"/>
<dbReference type="InterPro" id="IPR023801">
    <property type="entry name" value="His_deacetylse_dom"/>
</dbReference>
<dbReference type="PRINTS" id="PR01270">
    <property type="entry name" value="HDASUPER"/>
</dbReference>
<dbReference type="CDD" id="cd11599">
    <property type="entry name" value="HDAC_classII_2"/>
    <property type="match status" value="1"/>
</dbReference>
<dbReference type="GO" id="GO:0004407">
    <property type="term" value="F:histone deacetylase activity"/>
    <property type="evidence" value="ECO:0007669"/>
    <property type="project" value="TreeGrafter"/>
</dbReference>
<dbReference type="InterPro" id="IPR023696">
    <property type="entry name" value="Ureohydrolase_dom_sf"/>
</dbReference>
<evidence type="ECO:0000313" key="4">
    <source>
        <dbReference type="Proteomes" id="UP000035760"/>
    </source>
</evidence>
<dbReference type="Proteomes" id="UP000035760">
    <property type="component" value="Unassembled WGS sequence"/>
</dbReference>
<dbReference type="PANTHER" id="PTHR10625">
    <property type="entry name" value="HISTONE DEACETYLASE HDAC1-RELATED"/>
    <property type="match status" value="1"/>
</dbReference>
<name>W6M3U4_9GAMM</name>
<dbReference type="InterPro" id="IPR037138">
    <property type="entry name" value="His_deacetylse_dom_sf"/>
</dbReference>
<dbReference type="GO" id="GO:0040029">
    <property type="term" value="P:epigenetic regulation of gene expression"/>
    <property type="evidence" value="ECO:0007669"/>
    <property type="project" value="TreeGrafter"/>
</dbReference>
<protein>
    <submittedName>
        <fullName evidence="3">Histone deacetylase superfamily protein</fullName>
    </submittedName>
</protein>
<evidence type="ECO:0000256" key="1">
    <source>
        <dbReference type="ARBA" id="ARBA00005947"/>
    </source>
</evidence>
<dbReference type="SUPFAM" id="SSF52768">
    <property type="entry name" value="Arginase/deacetylase"/>
    <property type="match status" value="1"/>
</dbReference>
<evidence type="ECO:0000313" key="3">
    <source>
        <dbReference type="EMBL" id="CDI01149.1"/>
    </source>
</evidence>
<comment type="similarity">
    <text evidence="1">Belongs to the histone deacetylase family.</text>
</comment>
<gene>
    <name evidence="3" type="ORF">BN873_120003</name>
</gene>
<dbReference type="Gene3D" id="3.40.800.20">
    <property type="entry name" value="Histone deacetylase domain"/>
    <property type="match status" value="1"/>
</dbReference>
<organism evidence="3 4">
    <name type="scientific">Candidatus Competibacter denitrificans Run_A_D11</name>
    <dbReference type="NCBI Taxonomy" id="1400863"/>
    <lineage>
        <taxon>Bacteria</taxon>
        <taxon>Pseudomonadati</taxon>
        <taxon>Pseudomonadota</taxon>
        <taxon>Gammaproteobacteria</taxon>
        <taxon>Candidatus Competibacteraceae</taxon>
        <taxon>Candidatus Competibacter</taxon>
    </lineage>
</organism>
<dbReference type="OrthoDB" id="9808367at2"/>
<feature type="domain" description="Histone deacetylase" evidence="2">
    <location>
        <begin position="20"/>
        <end position="305"/>
    </location>
</feature>